<sequence length="125" mass="14221">MARGNQSNVRAVVRFFDLSPMEDSGSPFYLHNSTVTLPNEHSVAVTRDRMQGKMIEMGRCRGNLYVLNPTNLFPIPSSVTTICNIASKTEHELWHYHLGHPFYNRLNSLKDVLNLKLFVGHPLIV</sequence>
<evidence type="ECO:0000313" key="2">
    <source>
        <dbReference type="Proteomes" id="UP000288805"/>
    </source>
</evidence>
<dbReference type="EMBL" id="QGNW01000634">
    <property type="protein sequence ID" value="RVW66689.1"/>
    <property type="molecule type" value="Genomic_DNA"/>
</dbReference>
<comment type="caution">
    <text evidence="1">The sequence shown here is derived from an EMBL/GenBank/DDBJ whole genome shotgun (WGS) entry which is preliminary data.</text>
</comment>
<name>A0A438G3A7_VITVI</name>
<gene>
    <name evidence="1" type="ORF">CK203_064222</name>
</gene>
<proteinExistence type="predicted"/>
<accession>A0A438G3A7</accession>
<organism evidence="1 2">
    <name type="scientific">Vitis vinifera</name>
    <name type="common">Grape</name>
    <dbReference type="NCBI Taxonomy" id="29760"/>
    <lineage>
        <taxon>Eukaryota</taxon>
        <taxon>Viridiplantae</taxon>
        <taxon>Streptophyta</taxon>
        <taxon>Embryophyta</taxon>
        <taxon>Tracheophyta</taxon>
        <taxon>Spermatophyta</taxon>
        <taxon>Magnoliopsida</taxon>
        <taxon>eudicotyledons</taxon>
        <taxon>Gunneridae</taxon>
        <taxon>Pentapetalae</taxon>
        <taxon>rosids</taxon>
        <taxon>Vitales</taxon>
        <taxon>Vitaceae</taxon>
        <taxon>Viteae</taxon>
        <taxon>Vitis</taxon>
    </lineage>
</organism>
<dbReference type="AlphaFoldDB" id="A0A438G3A7"/>
<protein>
    <recommendedName>
        <fullName evidence="3">GAG-pre-integrase domain-containing protein</fullName>
    </recommendedName>
</protein>
<evidence type="ECO:0008006" key="3">
    <source>
        <dbReference type="Google" id="ProtNLM"/>
    </source>
</evidence>
<reference evidence="1 2" key="1">
    <citation type="journal article" date="2018" name="PLoS Genet.">
        <title>Population sequencing reveals clonal diversity and ancestral inbreeding in the grapevine cultivar Chardonnay.</title>
        <authorList>
            <person name="Roach M.J."/>
            <person name="Johnson D.L."/>
            <person name="Bohlmann J."/>
            <person name="van Vuuren H.J."/>
            <person name="Jones S.J."/>
            <person name="Pretorius I.S."/>
            <person name="Schmidt S.A."/>
            <person name="Borneman A.R."/>
        </authorList>
    </citation>
    <scope>NUCLEOTIDE SEQUENCE [LARGE SCALE GENOMIC DNA]</scope>
    <source>
        <strain evidence="2">cv. Chardonnay</strain>
        <tissue evidence="1">Leaf</tissue>
    </source>
</reference>
<evidence type="ECO:0000313" key="1">
    <source>
        <dbReference type="EMBL" id="RVW66689.1"/>
    </source>
</evidence>
<dbReference type="Proteomes" id="UP000288805">
    <property type="component" value="Unassembled WGS sequence"/>
</dbReference>